<dbReference type="EMBL" id="DMND01000173">
    <property type="protein sequence ID" value="HAN28532.1"/>
    <property type="molecule type" value="Genomic_DNA"/>
</dbReference>
<dbReference type="Gene3D" id="2.140.10.10">
    <property type="entry name" value="Quinoprotein alcohol dehydrogenase-like superfamily"/>
    <property type="match status" value="1"/>
</dbReference>
<sequence>MSRSTYRPFTPYRKTAAKLLLAIAGVITAGTALAKETSSAGLSTLAATGEALYAEHCATCHGLTLRGSAHGNTLKGPGFMKQWAGREAMTLLAFNRANMPPGGTGALADAQHAAITAYLIDANHESGAEDRLFTSAGALLGAADGSTEVSWVAFEGAGSIDADARTRGGFQNRAVADYQPVTAAQLHNPPDSDWLSWRRTLDGQGYSPLQQVNRDTVTGLKLAWVMTMKDGSNQPTPLVSNGIMYLTHPGNIIQAIAADTGELIWEYGYRFPEASRTLGGPTRNIAIYGDKLYLATYDAAVVAIDARTGAEVWRTPKADFSKGYTHTAGPIIGDGVVISGINGCEWYKEEGCFITGHDADTGEELWRTSTIALPGEPGGDTWAGLPLEMRAGSDTWIAGSYDPELELFFIGTSQAKPWVAASRGMSATDEALYTNSTLALRPRTGELVWHFQHIPGETIDMEVGFERVLIDVNGKPLLYTIGKDGLLWKLDRATGNYINVVETLQQTIYAEIDKARGQVRYRDDIVAAGIGDTIEACPGIYGGHNWQASAYSPETHNLIIPLHQLCSDMVGREVAQEPGSGGYGADSRTYAMPGSNGLLGRLAAWDVRNMTESWAHEQRAMFLSGALTTGGGLVFIGDLDRYFKAFDVKNGELLWQTRLGAPLHGYPISYAVNGKQYIAVPTGIGVFRAMTAVVSPEIYQPTGGQALYVFELQ</sequence>
<dbReference type="GO" id="GO:0020037">
    <property type="term" value="F:heme binding"/>
    <property type="evidence" value="ECO:0007669"/>
    <property type="project" value="InterPro"/>
</dbReference>
<reference evidence="11 12" key="1">
    <citation type="journal article" date="2018" name="Nat. Biotechnol.">
        <title>A standardized bacterial taxonomy based on genome phylogeny substantially revises the tree of life.</title>
        <authorList>
            <person name="Parks D.H."/>
            <person name="Chuvochina M."/>
            <person name="Waite D.W."/>
            <person name="Rinke C."/>
            <person name="Skarshewski A."/>
            <person name="Chaumeil P.A."/>
            <person name="Hugenholtz P."/>
        </authorList>
    </citation>
    <scope>NUCLEOTIDE SEQUENCE [LARGE SCALE GENOMIC DNA]</scope>
    <source>
        <strain evidence="11">UBA9158</strain>
    </source>
</reference>
<dbReference type="PROSITE" id="PS51007">
    <property type="entry name" value="CYTC"/>
    <property type="match status" value="1"/>
</dbReference>
<dbReference type="Pfam" id="PF13442">
    <property type="entry name" value="Cytochrome_CBB3"/>
    <property type="match status" value="1"/>
</dbReference>
<evidence type="ECO:0000313" key="11">
    <source>
        <dbReference type="EMBL" id="HAN28532.1"/>
    </source>
</evidence>
<dbReference type="InterPro" id="IPR036909">
    <property type="entry name" value="Cyt_c-like_dom_sf"/>
</dbReference>
<dbReference type="InterPro" id="IPR018391">
    <property type="entry name" value="PQQ_b-propeller_rpt"/>
</dbReference>
<evidence type="ECO:0000256" key="9">
    <source>
        <dbReference type="SAM" id="SignalP"/>
    </source>
</evidence>
<feature type="domain" description="Cytochrome c" evidence="10">
    <location>
        <begin position="44"/>
        <end position="123"/>
    </location>
</feature>
<dbReference type="GO" id="GO:0046872">
    <property type="term" value="F:metal ion binding"/>
    <property type="evidence" value="ECO:0007669"/>
    <property type="project" value="UniProtKB-KW"/>
</dbReference>
<accession>A0A3C1KPB1</accession>
<evidence type="ECO:0000256" key="3">
    <source>
        <dbReference type="ARBA" id="ARBA00022617"/>
    </source>
</evidence>
<gene>
    <name evidence="11" type="ORF">DCP75_12575</name>
</gene>
<name>A0A3C1KPB1_9GAMM</name>
<keyword evidence="5 9" id="KW-0732">Signal</keyword>
<evidence type="ECO:0000256" key="1">
    <source>
        <dbReference type="ARBA" id="ARBA00001931"/>
    </source>
</evidence>
<protein>
    <submittedName>
        <fullName evidence="11">Alcohol dehydrogenase</fullName>
    </submittedName>
</protein>
<dbReference type="InterPro" id="IPR009056">
    <property type="entry name" value="Cyt_c-like_dom"/>
</dbReference>
<feature type="signal peptide" evidence="9">
    <location>
        <begin position="1"/>
        <end position="34"/>
    </location>
</feature>
<organism evidence="11 12">
    <name type="scientific">Haliea salexigens</name>
    <dbReference type="NCBI Taxonomy" id="287487"/>
    <lineage>
        <taxon>Bacteria</taxon>
        <taxon>Pseudomonadati</taxon>
        <taxon>Pseudomonadota</taxon>
        <taxon>Gammaproteobacteria</taxon>
        <taxon>Cellvibrionales</taxon>
        <taxon>Halieaceae</taxon>
        <taxon>Haliea</taxon>
    </lineage>
</organism>
<evidence type="ECO:0000256" key="8">
    <source>
        <dbReference type="PROSITE-ProRule" id="PRU00433"/>
    </source>
</evidence>
<evidence type="ECO:0000256" key="6">
    <source>
        <dbReference type="ARBA" id="ARBA00023002"/>
    </source>
</evidence>
<keyword evidence="3 8" id="KW-0349">Heme</keyword>
<dbReference type="GO" id="GO:0009055">
    <property type="term" value="F:electron transfer activity"/>
    <property type="evidence" value="ECO:0007669"/>
    <property type="project" value="InterPro"/>
</dbReference>
<dbReference type="Gene3D" id="1.10.760.10">
    <property type="entry name" value="Cytochrome c-like domain"/>
    <property type="match status" value="1"/>
</dbReference>
<keyword evidence="7 8" id="KW-0408">Iron</keyword>
<evidence type="ECO:0000259" key="10">
    <source>
        <dbReference type="PROSITE" id="PS51007"/>
    </source>
</evidence>
<dbReference type="Pfam" id="PF01011">
    <property type="entry name" value="PQQ"/>
    <property type="match status" value="2"/>
</dbReference>
<evidence type="ECO:0000256" key="2">
    <source>
        <dbReference type="ARBA" id="ARBA00008156"/>
    </source>
</evidence>
<comment type="similarity">
    <text evidence="2">Belongs to the bacterial PQQ dehydrogenase family.</text>
</comment>
<dbReference type="InterPro" id="IPR011047">
    <property type="entry name" value="Quinoprotein_ADH-like_sf"/>
</dbReference>
<dbReference type="PANTHER" id="PTHR32303:SF20">
    <property type="entry name" value="QUINOPROTEIN ETHANOL DEHYDROGENASE"/>
    <property type="match status" value="1"/>
</dbReference>
<evidence type="ECO:0000313" key="12">
    <source>
        <dbReference type="Proteomes" id="UP000259273"/>
    </source>
</evidence>
<dbReference type="PANTHER" id="PTHR32303">
    <property type="entry name" value="QUINOPROTEIN ALCOHOL DEHYDROGENASE (CYTOCHROME C)"/>
    <property type="match status" value="1"/>
</dbReference>
<keyword evidence="6" id="KW-0560">Oxidoreductase</keyword>
<dbReference type="SMART" id="SM00564">
    <property type="entry name" value="PQQ"/>
    <property type="match status" value="4"/>
</dbReference>
<evidence type="ECO:0000256" key="5">
    <source>
        <dbReference type="ARBA" id="ARBA00022729"/>
    </source>
</evidence>
<keyword evidence="4 8" id="KW-0479">Metal-binding</keyword>
<dbReference type="SUPFAM" id="SSF46626">
    <property type="entry name" value="Cytochrome c"/>
    <property type="match status" value="1"/>
</dbReference>
<feature type="chain" id="PRO_5017810289" evidence="9">
    <location>
        <begin position="35"/>
        <end position="713"/>
    </location>
</feature>
<comment type="caution">
    <text evidence="11">The sequence shown here is derived from an EMBL/GenBank/DDBJ whole genome shotgun (WGS) entry which is preliminary data.</text>
</comment>
<comment type="cofactor">
    <cofactor evidence="1">
        <name>pyrroloquinoline quinone</name>
        <dbReference type="ChEBI" id="CHEBI:58442"/>
    </cofactor>
</comment>
<proteinExistence type="inferred from homology"/>
<dbReference type="Proteomes" id="UP000259273">
    <property type="component" value="Unassembled WGS sequence"/>
</dbReference>
<dbReference type="AlphaFoldDB" id="A0A3C1KPB1"/>
<evidence type="ECO:0000256" key="4">
    <source>
        <dbReference type="ARBA" id="ARBA00022723"/>
    </source>
</evidence>
<evidence type="ECO:0000256" key="7">
    <source>
        <dbReference type="ARBA" id="ARBA00023004"/>
    </source>
</evidence>
<dbReference type="GO" id="GO:0016491">
    <property type="term" value="F:oxidoreductase activity"/>
    <property type="evidence" value="ECO:0007669"/>
    <property type="project" value="UniProtKB-KW"/>
</dbReference>
<dbReference type="InterPro" id="IPR002372">
    <property type="entry name" value="PQQ_rpt_dom"/>
</dbReference>
<dbReference type="SUPFAM" id="SSF50998">
    <property type="entry name" value="Quinoprotein alcohol dehydrogenase-like"/>
    <property type="match status" value="1"/>
</dbReference>